<evidence type="ECO:0000313" key="18">
    <source>
        <dbReference type="Proteomes" id="UP000295620"/>
    </source>
</evidence>
<keyword evidence="18" id="KW-1185">Reference proteome</keyword>
<accession>A0A4R6SRG6</accession>
<evidence type="ECO:0000256" key="5">
    <source>
        <dbReference type="ARBA" id="ARBA00022553"/>
    </source>
</evidence>
<feature type="domain" description="Histidine kinase" evidence="15">
    <location>
        <begin position="237"/>
        <end position="452"/>
    </location>
</feature>
<dbReference type="GO" id="GO:0005886">
    <property type="term" value="C:plasma membrane"/>
    <property type="evidence" value="ECO:0007669"/>
    <property type="project" value="UniProtKB-SubCell"/>
</dbReference>
<keyword evidence="5" id="KW-0597">Phosphoprotein</keyword>
<dbReference type="EMBL" id="SNYC01000007">
    <property type="protein sequence ID" value="TDQ06970.1"/>
    <property type="molecule type" value="Genomic_DNA"/>
</dbReference>
<proteinExistence type="predicted"/>
<dbReference type="InterPro" id="IPR005467">
    <property type="entry name" value="His_kinase_dom"/>
</dbReference>
<dbReference type="Pfam" id="PF02518">
    <property type="entry name" value="HATPase_c"/>
    <property type="match status" value="1"/>
</dbReference>
<evidence type="ECO:0000256" key="7">
    <source>
        <dbReference type="ARBA" id="ARBA00022692"/>
    </source>
</evidence>
<evidence type="ECO:0000259" key="15">
    <source>
        <dbReference type="PROSITE" id="PS50109"/>
    </source>
</evidence>
<evidence type="ECO:0000256" key="13">
    <source>
        <dbReference type="ARBA" id="ARBA00023136"/>
    </source>
</evidence>
<organism evidence="17 18">
    <name type="scientific">Pedobacter metabolipauper</name>
    <dbReference type="NCBI Taxonomy" id="425513"/>
    <lineage>
        <taxon>Bacteria</taxon>
        <taxon>Pseudomonadati</taxon>
        <taxon>Bacteroidota</taxon>
        <taxon>Sphingobacteriia</taxon>
        <taxon>Sphingobacteriales</taxon>
        <taxon>Sphingobacteriaceae</taxon>
        <taxon>Pedobacter</taxon>
    </lineage>
</organism>
<dbReference type="Gene3D" id="1.10.287.130">
    <property type="match status" value="1"/>
</dbReference>
<feature type="transmembrane region" description="Helical" evidence="14">
    <location>
        <begin position="155"/>
        <end position="175"/>
    </location>
</feature>
<dbReference type="AlphaFoldDB" id="A0A4R6SRG6"/>
<dbReference type="PANTHER" id="PTHR45528:SF1">
    <property type="entry name" value="SENSOR HISTIDINE KINASE CPXA"/>
    <property type="match status" value="1"/>
</dbReference>
<dbReference type="PRINTS" id="PR00344">
    <property type="entry name" value="BCTRLSENSOR"/>
</dbReference>
<evidence type="ECO:0000256" key="12">
    <source>
        <dbReference type="ARBA" id="ARBA00023012"/>
    </source>
</evidence>
<comment type="catalytic activity">
    <reaction evidence="1">
        <text>ATP + protein L-histidine = ADP + protein N-phospho-L-histidine.</text>
        <dbReference type="EC" id="2.7.13.3"/>
    </reaction>
</comment>
<keyword evidence="8" id="KW-0547">Nucleotide-binding</keyword>
<evidence type="ECO:0000256" key="4">
    <source>
        <dbReference type="ARBA" id="ARBA00022475"/>
    </source>
</evidence>
<dbReference type="GO" id="GO:0005524">
    <property type="term" value="F:ATP binding"/>
    <property type="evidence" value="ECO:0007669"/>
    <property type="project" value="UniProtKB-KW"/>
</dbReference>
<comment type="caution">
    <text evidence="17">The sequence shown here is derived from an EMBL/GenBank/DDBJ whole genome shotgun (WGS) entry which is preliminary data.</text>
</comment>
<keyword evidence="13 14" id="KW-0472">Membrane</keyword>
<evidence type="ECO:0000256" key="11">
    <source>
        <dbReference type="ARBA" id="ARBA00022989"/>
    </source>
</evidence>
<dbReference type="InterPro" id="IPR003594">
    <property type="entry name" value="HATPase_dom"/>
</dbReference>
<evidence type="ECO:0000256" key="10">
    <source>
        <dbReference type="ARBA" id="ARBA00022840"/>
    </source>
</evidence>
<dbReference type="Proteomes" id="UP000295620">
    <property type="component" value="Unassembled WGS sequence"/>
</dbReference>
<dbReference type="EC" id="2.7.13.3" evidence="3"/>
<evidence type="ECO:0000256" key="6">
    <source>
        <dbReference type="ARBA" id="ARBA00022679"/>
    </source>
</evidence>
<dbReference type="RefSeq" id="WP_133577793.1">
    <property type="nucleotide sequence ID" value="NZ_SNYC01000007.1"/>
</dbReference>
<dbReference type="SUPFAM" id="SSF47384">
    <property type="entry name" value="Homodimeric domain of signal transducing histidine kinase"/>
    <property type="match status" value="1"/>
</dbReference>
<dbReference type="PROSITE" id="PS50885">
    <property type="entry name" value="HAMP"/>
    <property type="match status" value="1"/>
</dbReference>
<dbReference type="InterPro" id="IPR036097">
    <property type="entry name" value="HisK_dim/P_sf"/>
</dbReference>
<evidence type="ECO:0000256" key="8">
    <source>
        <dbReference type="ARBA" id="ARBA00022741"/>
    </source>
</evidence>
<dbReference type="InterPro" id="IPR003661">
    <property type="entry name" value="HisK_dim/P_dom"/>
</dbReference>
<dbReference type="SMART" id="SM00388">
    <property type="entry name" value="HisKA"/>
    <property type="match status" value="1"/>
</dbReference>
<feature type="domain" description="HAMP" evidence="16">
    <location>
        <begin position="176"/>
        <end position="229"/>
    </location>
</feature>
<dbReference type="CDD" id="cd06225">
    <property type="entry name" value="HAMP"/>
    <property type="match status" value="1"/>
</dbReference>
<evidence type="ECO:0000256" key="14">
    <source>
        <dbReference type="SAM" id="Phobius"/>
    </source>
</evidence>
<dbReference type="PANTHER" id="PTHR45528">
    <property type="entry name" value="SENSOR HISTIDINE KINASE CPXA"/>
    <property type="match status" value="1"/>
</dbReference>
<gene>
    <name evidence="17" type="ORF">ATK78_3986</name>
</gene>
<dbReference type="SUPFAM" id="SSF55874">
    <property type="entry name" value="ATPase domain of HSP90 chaperone/DNA topoisomerase II/histidine kinase"/>
    <property type="match status" value="1"/>
</dbReference>
<dbReference type="SUPFAM" id="SSF158472">
    <property type="entry name" value="HAMP domain-like"/>
    <property type="match status" value="1"/>
</dbReference>
<dbReference type="OrthoDB" id="594725at2"/>
<keyword evidence="7 14" id="KW-0812">Transmembrane</keyword>
<dbReference type="InterPro" id="IPR050398">
    <property type="entry name" value="HssS/ArlS-like"/>
</dbReference>
<dbReference type="Pfam" id="PF00672">
    <property type="entry name" value="HAMP"/>
    <property type="match status" value="1"/>
</dbReference>
<keyword evidence="10" id="KW-0067">ATP-binding</keyword>
<dbReference type="PROSITE" id="PS50109">
    <property type="entry name" value="HIS_KIN"/>
    <property type="match status" value="1"/>
</dbReference>
<dbReference type="Pfam" id="PF00512">
    <property type="entry name" value="HisKA"/>
    <property type="match status" value="1"/>
</dbReference>
<keyword evidence="12" id="KW-0902">Two-component regulatory system</keyword>
<dbReference type="InterPro" id="IPR036890">
    <property type="entry name" value="HATPase_C_sf"/>
</dbReference>
<dbReference type="SMART" id="SM00387">
    <property type="entry name" value="HATPase_c"/>
    <property type="match status" value="1"/>
</dbReference>
<dbReference type="SMART" id="SM00304">
    <property type="entry name" value="HAMP"/>
    <property type="match status" value="1"/>
</dbReference>
<name>A0A4R6SRG6_9SPHI</name>
<evidence type="ECO:0000313" key="17">
    <source>
        <dbReference type="EMBL" id="TDQ06970.1"/>
    </source>
</evidence>
<keyword evidence="6" id="KW-0808">Transferase</keyword>
<dbReference type="Gene3D" id="3.30.565.10">
    <property type="entry name" value="Histidine kinase-like ATPase, C-terminal domain"/>
    <property type="match status" value="1"/>
</dbReference>
<dbReference type="Gene3D" id="6.10.340.10">
    <property type="match status" value="1"/>
</dbReference>
<keyword evidence="9 17" id="KW-0418">Kinase</keyword>
<dbReference type="InterPro" id="IPR004358">
    <property type="entry name" value="Sig_transdc_His_kin-like_C"/>
</dbReference>
<keyword evidence="4" id="KW-1003">Cell membrane</keyword>
<keyword evidence="11 14" id="KW-1133">Transmembrane helix</keyword>
<evidence type="ECO:0000256" key="2">
    <source>
        <dbReference type="ARBA" id="ARBA00004651"/>
    </source>
</evidence>
<dbReference type="InterPro" id="IPR003660">
    <property type="entry name" value="HAMP_dom"/>
</dbReference>
<evidence type="ECO:0000256" key="9">
    <source>
        <dbReference type="ARBA" id="ARBA00022777"/>
    </source>
</evidence>
<reference evidence="17 18" key="1">
    <citation type="submission" date="2019-03" db="EMBL/GenBank/DDBJ databases">
        <title>Genomic Encyclopedia of Archaeal and Bacterial Type Strains, Phase II (KMG-II): from individual species to whole genera.</title>
        <authorList>
            <person name="Goeker M."/>
        </authorList>
    </citation>
    <scope>NUCLEOTIDE SEQUENCE [LARGE SCALE GENOMIC DNA]</scope>
    <source>
        <strain evidence="17 18">DSM 19035</strain>
    </source>
</reference>
<evidence type="ECO:0000256" key="1">
    <source>
        <dbReference type="ARBA" id="ARBA00000085"/>
    </source>
</evidence>
<dbReference type="CDD" id="cd00082">
    <property type="entry name" value="HisKA"/>
    <property type="match status" value="1"/>
</dbReference>
<evidence type="ECO:0000256" key="3">
    <source>
        <dbReference type="ARBA" id="ARBA00012438"/>
    </source>
</evidence>
<protein>
    <recommendedName>
        <fullName evidence="3">histidine kinase</fullName>
        <ecNumber evidence="3">2.7.13.3</ecNumber>
    </recommendedName>
</protein>
<comment type="subcellular location">
    <subcellularLocation>
        <location evidence="2">Cell membrane</location>
        <topology evidence="2">Multi-pass membrane protein</topology>
    </subcellularLocation>
</comment>
<feature type="transmembrane region" description="Helical" evidence="14">
    <location>
        <begin position="7"/>
        <end position="30"/>
    </location>
</feature>
<evidence type="ECO:0000259" key="16">
    <source>
        <dbReference type="PROSITE" id="PS50885"/>
    </source>
</evidence>
<dbReference type="GO" id="GO:0000155">
    <property type="term" value="F:phosphorelay sensor kinase activity"/>
    <property type="evidence" value="ECO:0007669"/>
    <property type="project" value="InterPro"/>
</dbReference>
<sequence>MKIKDRISIYFTLVSTLTLLGMLIAVYFTFLKFLEGDFFDRLTDRARITAKLYLEADEISTDSLNKVRNEYLATLNGEVIRIYNSKNTAAFIGDDQQYWNAETINKVRRLKKIQFKDGSRQVVGIFYKDNQGDFVILASAIDQGTYSRIDRLKKIMAIFFVVIFAGLLLSGRWIARKVLNPLDHFMDEVKQIKSNNLHFRVHEGKNKDEINLLAQNFNNLMEHLEQAFVLQKTFIANASHELRTPVTRMMMSAEIALSQERQTQDYKNVLASVMDDAEKMENTITGLVNLAQSDLEFGAIHLQPVRIDEMLWEISDEWNKKTTAKLLVSILNMPDEPSQLIAQGNPSLLLILFNNIISNAFKFSDQQDVQCILDVQDTTLIISITDQGTGVEKSEQAEIFKPFYRSSLTGQYSGSGMGLYMAKKIALLFNGQLTITSKKGIGSTFTITLPKF</sequence>